<evidence type="ECO:0000256" key="7">
    <source>
        <dbReference type="ARBA" id="ARBA00022777"/>
    </source>
</evidence>
<evidence type="ECO:0000256" key="2">
    <source>
        <dbReference type="ARBA" id="ARBA00001946"/>
    </source>
</evidence>
<comment type="function">
    <text evidence="11">Catalyzes the phosphorylation of the hydroxyl group of 4-methyl-5-beta-hydroxyethylthiazole (THZ).</text>
</comment>
<dbReference type="SUPFAM" id="SSF53613">
    <property type="entry name" value="Ribokinase-like"/>
    <property type="match status" value="1"/>
</dbReference>
<evidence type="ECO:0000313" key="13">
    <source>
        <dbReference type="Proteomes" id="UP001500920"/>
    </source>
</evidence>
<evidence type="ECO:0000256" key="11">
    <source>
        <dbReference type="HAMAP-Rule" id="MF_00228"/>
    </source>
</evidence>
<evidence type="ECO:0000256" key="10">
    <source>
        <dbReference type="ARBA" id="ARBA00022977"/>
    </source>
</evidence>
<dbReference type="EC" id="2.7.1.50" evidence="11"/>
<dbReference type="Pfam" id="PF02110">
    <property type="entry name" value="HK"/>
    <property type="match status" value="1"/>
</dbReference>
<dbReference type="GO" id="GO:0016301">
    <property type="term" value="F:kinase activity"/>
    <property type="evidence" value="ECO:0007669"/>
    <property type="project" value="UniProtKB-KW"/>
</dbReference>
<dbReference type="CDD" id="cd01170">
    <property type="entry name" value="THZ_kinase"/>
    <property type="match status" value="1"/>
</dbReference>
<dbReference type="EMBL" id="BAABCK010000004">
    <property type="protein sequence ID" value="GAA3714453.1"/>
    <property type="molecule type" value="Genomic_DNA"/>
</dbReference>
<evidence type="ECO:0000313" key="12">
    <source>
        <dbReference type="EMBL" id="GAA3714453.1"/>
    </source>
</evidence>
<evidence type="ECO:0000256" key="8">
    <source>
        <dbReference type="ARBA" id="ARBA00022840"/>
    </source>
</evidence>
<dbReference type="NCBIfam" id="NF006830">
    <property type="entry name" value="PRK09355.1"/>
    <property type="match status" value="1"/>
</dbReference>
<evidence type="ECO:0000256" key="5">
    <source>
        <dbReference type="ARBA" id="ARBA00022723"/>
    </source>
</evidence>
<evidence type="ECO:0000256" key="9">
    <source>
        <dbReference type="ARBA" id="ARBA00022842"/>
    </source>
</evidence>
<evidence type="ECO:0000256" key="6">
    <source>
        <dbReference type="ARBA" id="ARBA00022741"/>
    </source>
</evidence>
<sequence length="261" mass="28122">MDNVNRLREMNPLVVCITNDVVKNFTANGLLAIGASPLVGGEVAEASDLMKSASALLINIGTADQSKLQVMDEMMKEANRNDVPIVFDPVGFGASRFRVEITEQLLSRHKVSLIKGNPGEMHALSGAESNMKGVDSKEETPAEEIAGKAYDRYRTPVLVTGEQDALMTDSGLSIMGNGHALQGRVTGSGCLLGAIICAFLGTSDRFDDQSIIDAVSYYNLCAEKAALAQEHPTPGTFATRLIDELYLNDDNLLKERNVTTR</sequence>
<comment type="cofactor">
    <cofactor evidence="2 11">
        <name>Mg(2+)</name>
        <dbReference type="ChEBI" id="CHEBI:18420"/>
    </cofactor>
</comment>
<keyword evidence="9 11" id="KW-0460">Magnesium</keyword>
<keyword evidence="8 11" id="KW-0067">ATP-binding</keyword>
<dbReference type="PRINTS" id="PR01099">
    <property type="entry name" value="HYETHTZKNASE"/>
</dbReference>
<comment type="similarity">
    <text evidence="11">Belongs to the Thz kinase family.</text>
</comment>
<evidence type="ECO:0000256" key="4">
    <source>
        <dbReference type="ARBA" id="ARBA00022679"/>
    </source>
</evidence>
<comment type="catalytic activity">
    <reaction evidence="1 11">
        <text>5-(2-hydroxyethyl)-4-methylthiazole + ATP = 4-methyl-5-(2-phosphooxyethyl)-thiazole + ADP + H(+)</text>
        <dbReference type="Rhea" id="RHEA:24212"/>
        <dbReference type="ChEBI" id="CHEBI:15378"/>
        <dbReference type="ChEBI" id="CHEBI:17957"/>
        <dbReference type="ChEBI" id="CHEBI:30616"/>
        <dbReference type="ChEBI" id="CHEBI:58296"/>
        <dbReference type="ChEBI" id="CHEBI:456216"/>
        <dbReference type="EC" id="2.7.1.50"/>
    </reaction>
</comment>
<dbReference type="Gene3D" id="3.40.1190.20">
    <property type="match status" value="1"/>
</dbReference>
<reference evidence="13" key="1">
    <citation type="journal article" date="2019" name="Int. J. Syst. Evol. Microbiol.">
        <title>The Global Catalogue of Microorganisms (GCM) 10K type strain sequencing project: providing services to taxonomists for standard genome sequencing and annotation.</title>
        <authorList>
            <consortium name="The Broad Institute Genomics Platform"/>
            <consortium name="The Broad Institute Genome Sequencing Center for Infectious Disease"/>
            <person name="Wu L."/>
            <person name="Ma J."/>
        </authorList>
    </citation>
    <scope>NUCLEOTIDE SEQUENCE [LARGE SCALE GENOMIC DNA]</scope>
    <source>
        <strain evidence="13">JCM 16981</strain>
    </source>
</reference>
<dbReference type="InterPro" id="IPR000417">
    <property type="entry name" value="Hyethyz_kinase"/>
</dbReference>
<dbReference type="HAMAP" id="MF_00228">
    <property type="entry name" value="Thz_kinase"/>
    <property type="match status" value="1"/>
</dbReference>
<dbReference type="Proteomes" id="UP001500920">
    <property type="component" value="Unassembled WGS sequence"/>
</dbReference>
<keyword evidence="7 11" id="KW-0418">Kinase</keyword>
<accession>A0ABP7E735</accession>
<evidence type="ECO:0000256" key="1">
    <source>
        <dbReference type="ARBA" id="ARBA00001771"/>
    </source>
</evidence>
<feature type="binding site" evidence="11">
    <location>
        <position position="160"/>
    </location>
    <ligand>
        <name>ATP</name>
        <dbReference type="ChEBI" id="CHEBI:30616"/>
    </ligand>
</feature>
<keyword evidence="6 11" id="KW-0547">Nucleotide-binding</keyword>
<dbReference type="RefSeq" id="WP_344700711.1">
    <property type="nucleotide sequence ID" value="NZ_BAABCK010000004.1"/>
</dbReference>
<feature type="binding site" evidence="11">
    <location>
        <position position="187"/>
    </location>
    <ligand>
        <name>substrate</name>
    </ligand>
</feature>
<keyword evidence="10 11" id="KW-0784">Thiamine biosynthesis</keyword>
<keyword evidence="5 11" id="KW-0479">Metal-binding</keyword>
<comment type="pathway">
    <text evidence="3 11">Cofactor biosynthesis; thiamine diphosphate biosynthesis; 4-methyl-5-(2-phosphoethyl)-thiazole from 5-(2-hydroxyethyl)-4-methylthiazole: step 1/1.</text>
</comment>
<feature type="binding site" evidence="11">
    <location>
        <position position="115"/>
    </location>
    <ligand>
        <name>ATP</name>
        <dbReference type="ChEBI" id="CHEBI:30616"/>
    </ligand>
</feature>
<organism evidence="12 13">
    <name type="scientific">Salinicoccus jeotgali</name>
    <dbReference type="NCBI Taxonomy" id="381634"/>
    <lineage>
        <taxon>Bacteria</taxon>
        <taxon>Bacillati</taxon>
        <taxon>Bacillota</taxon>
        <taxon>Bacilli</taxon>
        <taxon>Bacillales</taxon>
        <taxon>Staphylococcaceae</taxon>
        <taxon>Salinicoccus</taxon>
    </lineage>
</organism>
<dbReference type="PIRSF" id="PIRSF000513">
    <property type="entry name" value="Thz_kinase"/>
    <property type="match status" value="1"/>
</dbReference>
<comment type="caution">
    <text evidence="12">The sequence shown here is derived from an EMBL/GenBank/DDBJ whole genome shotgun (WGS) entry which is preliminary data.</text>
</comment>
<protein>
    <recommendedName>
        <fullName evidence="11">Hydroxyethylthiazole kinase</fullName>
        <ecNumber evidence="11">2.7.1.50</ecNumber>
    </recommendedName>
    <alternativeName>
        <fullName evidence="11">4-methyl-5-beta-hydroxyethylthiazole kinase</fullName>
        <shortName evidence="11">TH kinase</shortName>
        <shortName evidence="11">Thz kinase</shortName>
    </alternativeName>
</protein>
<proteinExistence type="inferred from homology"/>
<comment type="caution">
    <text evidence="11">Lacks conserved residue(s) required for the propagation of feature annotation.</text>
</comment>
<dbReference type="InterPro" id="IPR029056">
    <property type="entry name" value="Ribokinase-like"/>
</dbReference>
<evidence type="ECO:0000256" key="3">
    <source>
        <dbReference type="ARBA" id="ARBA00004868"/>
    </source>
</evidence>
<name>A0ABP7E735_9STAP</name>
<keyword evidence="13" id="KW-1185">Reference proteome</keyword>
<keyword evidence="4 11" id="KW-0808">Transferase</keyword>
<gene>
    <name evidence="11 12" type="primary">thiM</name>
    <name evidence="12" type="ORF">GCM10022378_01490</name>
</gene>